<dbReference type="EMBL" id="BMNM01000003">
    <property type="protein sequence ID" value="GGI75859.1"/>
    <property type="molecule type" value="Genomic_DNA"/>
</dbReference>
<protein>
    <submittedName>
        <fullName evidence="1">Uncharacterized protein</fullName>
    </submittedName>
</protein>
<proteinExistence type="predicted"/>
<comment type="caution">
    <text evidence="1">The sequence shown here is derived from an EMBL/GenBank/DDBJ whole genome shotgun (WGS) entry which is preliminary data.</text>
</comment>
<reference evidence="1" key="1">
    <citation type="journal article" date="2014" name="Int. J. Syst. Evol. Microbiol.">
        <title>Complete genome sequence of Corynebacterium casei LMG S-19264T (=DSM 44701T), isolated from a smear-ripened cheese.</title>
        <authorList>
            <consortium name="US DOE Joint Genome Institute (JGI-PGF)"/>
            <person name="Walter F."/>
            <person name="Albersmeier A."/>
            <person name="Kalinowski J."/>
            <person name="Ruckert C."/>
        </authorList>
    </citation>
    <scope>NUCLEOTIDE SEQUENCE</scope>
    <source>
        <strain evidence="1">JCM 11219</strain>
    </source>
</reference>
<reference evidence="1" key="2">
    <citation type="submission" date="2020-09" db="EMBL/GenBank/DDBJ databases">
        <authorList>
            <person name="Sun Q."/>
            <person name="Ohkuma M."/>
        </authorList>
    </citation>
    <scope>NUCLEOTIDE SEQUENCE</scope>
    <source>
        <strain evidence="1">JCM 11219</strain>
    </source>
</reference>
<name>A0A830E2J7_9CREN</name>
<evidence type="ECO:0000313" key="1">
    <source>
        <dbReference type="EMBL" id="GGI75859.1"/>
    </source>
</evidence>
<evidence type="ECO:0000313" key="2">
    <source>
        <dbReference type="Proteomes" id="UP000657075"/>
    </source>
</evidence>
<dbReference type="AlphaFoldDB" id="A0A830E2J7"/>
<organism evidence="1 2">
    <name type="scientific">Vulcanisaeta souniana JCM 11219</name>
    <dbReference type="NCBI Taxonomy" id="1293586"/>
    <lineage>
        <taxon>Archaea</taxon>
        <taxon>Thermoproteota</taxon>
        <taxon>Thermoprotei</taxon>
        <taxon>Thermoproteales</taxon>
        <taxon>Thermoproteaceae</taxon>
        <taxon>Vulcanisaeta</taxon>
    </lineage>
</organism>
<dbReference type="Proteomes" id="UP000657075">
    <property type="component" value="Unassembled WGS sequence"/>
</dbReference>
<sequence length="180" mass="20711">MNNGCISCLARIGIMMKEYKTLYLRIPCLYLCDKNEYCHFKRILNNILKTLNDNKYFFYDISIASELLNGKLCESEHDQAVDCFMKYNNDVIAFEFTNGLNIQCDELRNKYCTKDDKAKVFVIIEVSAIRTIIGCLKSDNVKCEFLPGINLMDLCNDNIINSIIDLISKGNKCIIITIKL</sequence>
<gene>
    <name evidence="1" type="ORF">GCM10007112_10860</name>
</gene>
<accession>A0A830E2J7</accession>